<evidence type="ECO:0000256" key="1">
    <source>
        <dbReference type="SAM" id="MobiDB-lite"/>
    </source>
</evidence>
<evidence type="ECO:0000313" key="3">
    <source>
        <dbReference type="EMBL" id="CAE0505211.1"/>
    </source>
</evidence>
<sequence length="143" mass="15394">MFEGWPFVRGLEQVHESIFDGVVLPAAPRASAGAVPMQHSMLAQPSGSAAHTHDSDMHGQSMMPSGSAAAPSASNAAPSSSEQPPKRKRTAFQSLPDVRQFCMAVKTWKNESYKARRIAAQEEKHKDQKKSFRSARQGGSGSS</sequence>
<name>A0A6S8PID8_DUNTE</name>
<reference evidence="2" key="1">
    <citation type="submission" date="2021-01" db="EMBL/GenBank/DDBJ databases">
        <authorList>
            <person name="Corre E."/>
            <person name="Pelletier E."/>
            <person name="Niang G."/>
            <person name="Scheremetjew M."/>
            <person name="Finn R."/>
            <person name="Kale V."/>
            <person name="Holt S."/>
            <person name="Cochrane G."/>
            <person name="Meng A."/>
            <person name="Brown T."/>
            <person name="Cohen L."/>
        </authorList>
    </citation>
    <scope>NUCLEOTIDE SEQUENCE</scope>
    <source>
        <strain evidence="2">CCMP1320</strain>
    </source>
</reference>
<evidence type="ECO:0000313" key="2">
    <source>
        <dbReference type="EMBL" id="CAE0505204.1"/>
    </source>
</evidence>
<feature type="region of interest" description="Disordered" evidence="1">
    <location>
        <begin position="35"/>
        <end position="95"/>
    </location>
</feature>
<feature type="compositionally biased region" description="Low complexity" evidence="1">
    <location>
        <begin position="61"/>
        <end position="81"/>
    </location>
</feature>
<gene>
    <name evidence="2" type="ORF">DTER00134_LOCUS20277</name>
    <name evidence="3" type="ORF">DTER00134_LOCUS20284</name>
</gene>
<feature type="region of interest" description="Disordered" evidence="1">
    <location>
        <begin position="119"/>
        <end position="143"/>
    </location>
</feature>
<dbReference type="EMBL" id="HBIP01033244">
    <property type="protein sequence ID" value="CAE0505204.1"/>
    <property type="molecule type" value="Transcribed_RNA"/>
</dbReference>
<feature type="compositionally biased region" description="Basic and acidic residues" evidence="1">
    <location>
        <begin position="119"/>
        <end position="130"/>
    </location>
</feature>
<accession>A0A6S8PID8</accession>
<dbReference type="EMBL" id="HBIP01033256">
    <property type="protein sequence ID" value="CAE0505211.1"/>
    <property type="molecule type" value="Transcribed_RNA"/>
</dbReference>
<organism evidence="2">
    <name type="scientific">Dunaliella tertiolecta</name>
    <name type="common">Green alga</name>
    <dbReference type="NCBI Taxonomy" id="3047"/>
    <lineage>
        <taxon>Eukaryota</taxon>
        <taxon>Viridiplantae</taxon>
        <taxon>Chlorophyta</taxon>
        <taxon>core chlorophytes</taxon>
        <taxon>Chlorophyceae</taxon>
        <taxon>CS clade</taxon>
        <taxon>Chlamydomonadales</taxon>
        <taxon>Dunaliellaceae</taxon>
        <taxon>Dunaliella</taxon>
    </lineage>
</organism>
<dbReference type="AlphaFoldDB" id="A0A6S8PID8"/>
<proteinExistence type="predicted"/>
<protein>
    <submittedName>
        <fullName evidence="2">Uncharacterized protein</fullName>
    </submittedName>
</protein>